<evidence type="ECO:0000313" key="1">
    <source>
        <dbReference type="EMBL" id="PWK57886.1"/>
    </source>
</evidence>
<dbReference type="KEGG" id="salo:EF888_11525"/>
<name>A0A316GD36_9RHOB</name>
<dbReference type="InterPro" id="IPR010865">
    <property type="entry name" value="DUF1499"/>
</dbReference>
<dbReference type="Proteomes" id="UP000245390">
    <property type="component" value="Unassembled WGS sequence"/>
</dbReference>
<protein>
    <submittedName>
        <fullName evidence="1">Uncharacterized protein DUF1499</fullName>
    </submittedName>
</protein>
<sequence length="149" mass="16276">MKTILLLLLILFALALLWVRLAPINGDEWHLDPADADPPRGAGVRLIGPEAPRFPGMPDGVLGAFADIALSDPRTRLLDGSLDEGMMTFVARSRVFGFPDLVTVKATAEGDRTKLSIISRAKYGRSDTGVNAARVDRWLHEMRLRLGEG</sequence>
<gene>
    <name evidence="1" type="ORF">C8D95_102536</name>
</gene>
<dbReference type="Pfam" id="PF07386">
    <property type="entry name" value="DUF1499"/>
    <property type="match status" value="1"/>
</dbReference>
<accession>A0A316GD36</accession>
<organism evidence="1 2">
    <name type="scientific">Silicimonas algicola</name>
    <dbReference type="NCBI Taxonomy" id="1826607"/>
    <lineage>
        <taxon>Bacteria</taxon>
        <taxon>Pseudomonadati</taxon>
        <taxon>Pseudomonadota</taxon>
        <taxon>Alphaproteobacteria</taxon>
        <taxon>Rhodobacterales</taxon>
        <taxon>Paracoccaceae</taxon>
    </lineage>
</organism>
<dbReference type="EMBL" id="QGGV01000002">
    <property type="protein sequence ID" value="PWK57886.1"/>
    <property type="molecule type" value="Genomic_DNA"/>
</dbReference>
<keyword evidence="2" id="KW-1185">Reference proteome</keyword>
<dbReference type="OrthoDB" id="8479024at2"/>
<dbReference type="AlphaFoldDB" id="A0A316GD36"/>
<proteinExistence type="predicted"/>
<comment type="caution">
    <text evidence="1">The sequence shown here is derived from an EMBL/GenBank/DDBJ whole genome shotgun (WGS) entry which is preliminary data.</text>
</comment>
<dbReference type="RefSeq" id="WP_109758549.1">
    <property type="nucleotide sequence ID" value="NZ_CP034588.1"/>
</dbReference>
<reference evidence="1 2" key="1">
    <citation type="submission" date="2018-05" db="EMBL/GenBank/DDBJ databases">
        <title>Genomic Encyclopedia of Type Strains, Phase IV (KMG-IV): sequencing the most valuable type-strain genomes for metagenomic binning, comparative biology and taxonomic classification.</title>
        <authorList>
            <person name="Goeker M."/>
        </authorList>
    </citation>
    <scope>NUCLEOTIDE SEQUENCE [LARGE SCALE GENOMIC DNA]</scope>
    <source>
        <strain evidence="1 2">DSM 103371</strain>
    </source>
</reference>
<evidence type="ECO:0000313" key="2">
    <source>
        <dbReference type="Proteomes" id="UP000245390"/>
    </source>
</evidence>